<dbReference type="SUPFAM" id="SSF54211">
    <property type="entry name" value="Ribosomal protein S5 domain 2-like"/>
    <property type="match status" value="1"/>
</dbReference>
<evidence type="ECO:0000256" key="7">
    <source>
        <dbReference type="ARBA" id="ARBA00022697"/>
    </source>
</evidence>
<comment type="caution">
    <text evidence="17">The sequence shown here is derived from an EMBL/GenBank/DDBJ whole genome shotgun (WGS) entry which is preliminary data.</text>
</comment>
<sequence>MSKVVVRVPATSANLGPGFDSLGLALAHHDHVEAELVDGESAVVVEGAGAGEVGDGEEHLIVRVMRTTFARMGVDQPAGIRLRCRNIIPHARGMGSSSAAIVAGIYAARALAGAAPDSAPGTLGDGAPGRDGSGAPGHDDSGAPGRGGSGAAGDGGSGGGSGAAGDGGSGAPGHDGSGASGRGGSGARPSTVFTDDDVFALATELEGHPDNVAPCIFGGLTISWSDQSGIPRMVKLTPDAAIQPVVLIPSSRLSTETARGLLPKDVPHKDASFNSGRSALLIAALTQRPESSLLLAATEDRLHQNYRAPAMRKTADLVERLRSRGVPAVVSGAGPTILVFSTTDTQDLIAPEVGNDWLIQHLDVDPDGAGVQVPETR</sequence>
<dbReference type="PANTHER" id="PTHR20861:SF1">
    <property type="entry name" value="HOMOSERINE KINASE"/>
    <property type="match status" value="1"/>
</dbReference>
<dbReference type="InterPro" id="IPR013750">
    <property type="entry name" value="GHMP_kinase_C_dom"/>
</dbReference>
<comment type="catalytic activity">
    <reaction evidence="11 13">
        <text>L-homoserine + ATP = O-phospho-L-homoserine + ADP + H(+)</text>
        <dbReference type="Rhea" id="RHEA:13985"/>
        <dbReference type="ChEBI" id="CHEBI:15378"/>
        <dbReference type="ChEBI" id="CHEBI:30616"/>
        <dbReference type="ChEBI" id="CHEBI:57476"/>
        <dbReference type="ChEBI" id="CHEBI:57590"/>
        <dbReference type="ChEBI" id="CHEBI:456216"/>
        <dbReference type="EC" id="2.7.1.39"/>
    </reaction>
</comment>
<keyword evidence="7 13" id="KW-0791">Threonine biosynthesis</keyword>
<feature type="compositionally biased region" description="Gly residues" evidence="14">
    <location>
        <begin position="144"/>
        <end position="186"/>
    </location>
</feature>
<accession>A0A7W0HRI4</accession>
<evidence type="ECO:0000256" key="14">
    <source>
        <dbReference type="SAM" id="MobiDB-lite"/>
    </source>
</evidence>
<evidence type="ECO:0000256" key="5">
    <source>
        <dbReference type="ARBA" id="ARBA00022605"/>
    </source>
</evidence>
<evidence type="ECO:0000256" key="13">
    <source>
        <dbReference type="HAMAP-Rule" id="MF_00384"/>
    </source>
</evidence>
<evidence type="ECO:0000256" key="9">
    <source>
        <dbReference type="ARBA" id="ARBA00022777"/>
    </source>
</evidence>
<dbReference type="InterPro" id="IPR006204">
    <property type="entry name" value="GHMP_kinase_N_dom"/>
</dbReference>
<dbReference type="PANTHER" id="PTHR20861">
    <property type="entry name" value="HOMOSERINE/4-DIPHOSPHOCYTIDYL-2-C-METHYL-D-ERYTHRITOL KINASE"/>
    <property type="match status" value="1"/>
</dbReference>
<dbReference type="Gene3D" id="3.30.70.890">
    <property type="entry name" value="GHMP kinase, C-terminal domain"/>
    <property type="match status" value="1"/>
</dbReference>
<dbReference type="PROSITE" id="PS00627">
    <property type="entry name" value="GHMP_KINASES_ATP"/>
    <property type="match status" value="1"/>
</dbReference>
<evidence type="ECO:0000256" key="3">
    <source>
        <dbReference type="ARBA" id="ARBA00012078"/>
    </source>
</evidence>
<dbReference type="AlphaFoldDB" id="A0A7W0HRI4"/>
<dbReference type="InterPro" id="IPR006203">
    <property type="entry name" value="GHMP_knse_ATP-bd_CS"/>
</dbReference>
<evidence type="ECO:0000313" key="18">
    <source>
        <dbReference type="Proteomes" id="UP000530928"/>
    </source>
</evidence>
<feature type="domain" description="GHMP kinase N-terminal" evidence="15">
    <location>
        <begin position="60"/>
        <end position="114"/>
    </location>
</feature>
<dbReference type="PRINTS" id="PR00958">
    <property type="entry name" value="HOMSERKINASE"/>
</dbReference>
<feature type="domain" description="GHMP kinase C-terminal" evidence="16">
    <location>
        <begin position="298"/>
        <end position="353"/>
    </location>
</feature>
<keyword evidence="10 13" id="KW-0067">ATP-binding</keyword>
<comment type="function">
    <text evidence="12 13">Catalyzes the ATP-dependent phosphorylation of L-homoserine to L-homoserine phosphate.</text>
</comment>
<dbReference type="InterPro" id="IPR000870">
    <property type="entry name" value="Homoserine_kinase"/>
</dbReference>
<evidence type="ECO:0000259" key="15">
    <source>
        <dbReference type="Pfam" id="PF00288"/>
    </source>
</evidence>
<evidence type="ECO:0000256" key="1">
    <source>
        <dbReference type="ARBA" id="ARBA00005015"/>
    </source>
</evidence>
<feature type="binding site" evidence="13">
    <location>
        <begin position="89"/>
        <end position="99"/>
    </location>
    <ligand>
        <name>ATP</name>
        <dbReference type="ChEBI" id="CHEBI:30616"/>
    </ligand>
</feature>
<evidence type="ECO:0000256" key="11">
    <source>
        <dbReference type="ARBA" id="ARBA00049375"/>
    </source>
</evidence>
<dbReference type="Pfam" id="PF08544">
    <property type="entry name" value="GHMP_kinases_C"/>
    <property type="match status" value="1"/>
</dbReference>
<feature type="compositionally biased region" description="Gly residues" evidence="14">
    <location>
        <begin position="123"/>
        <end position="135"/>
    </location>
</feature>
<dbReference type="UniPathway" id="UPA00050">
    <property type="reaction ID" value="UER00064"/>
</dbReference>
<dbReference type="InterPro" id="IPR014721">
    <property type="entry name" value="Ribsml_uS5_D2-typ_fold_subgr"/>
</dbReference>
<protein>
    <recommendedName>
        <fullName evidence="4 13">Homoserine kinase</fullName>
        <shortName evidence="13">HK</shortName>
        <shortName evidence="13">HSK</shortName>
        <ecNumber evidence="3 13">2.7.1.39</ecNumber>
    </recommendedName>
</protein>
<organism evidence="17 18">
    <name type="scientific">Nonomuraea soli</name>
    <dbReference type="NCBI Taxonomy" id="1032476"/>
    <lineage>
        <taxon>Bacteria</taxon>
        <taxon>Bacillati</taxon>
        <taxon>Actinomycetota</taxon>
        <taxon>Actinomycetes</taxon>
        <taxon>Streptosporangiales</taxon>
        <taxon>Streptosporangiaceae</taxon>
        <taxon>Nonomuraea</taxon>
    </lineage>
</organism>
<evidence type="ECO:0000313" key="17">
    <source>
        <dbReference type="EMBL" id="MBA2893033.1"/>
    </source>
</evidence>
<evidence type="ECO:0000256" key="10">
    <source>
        <dbReference type="ARBA" id="ARBA00022840"/>
    </source>
</evidence>
<dbReference type="GO" id="GO:0005737">
    <property type="term" value="C:cytoplasm"/>
    <property type="evidence" value="ECO:0007669"/>
    <property type="project" value="UniProtKB-SubCell"/>
</dbReference>
<evidence type="ECO:0000256" key="8">
    <source>
        <dbReference type="ARBA" id="ARBA00022741"/>
    </source>
</evidence>
<dbReference type="GO" id="GO:0009088">
    <property type="term" value="P:threonine biosynthetic process"/>
    <property type="evidence" value="ECO:0007669"/>
    <property type="project" value="UniProtKB-UniRule"/>
</dbReference>
<dbReference type="RefSeq" id="WP_344982132.1">
    <property type="nucleotide sequence ID" value="NZ_BAABAM010000003.1"/>
</dbReference>
<name>A0A7W0HRI4_9ACTN</name>
<proteinExistence type="inferred from homology"/>
<evidence type="ECO:0000256" key="2">
    <source>
        <dbReference type="ARBA" id="ARBA00007370"/>
    </source>
</evidence>
<dbReference type="GO" id="GO:0005524">
    <property type="term" value="F:ATP binding"/>
    <property type="evidence" value="ECO:0007669"/>
    <property type="project" value="UniProtKB-UniRule"/>
</dbReference>
<keyword evidence="9 13" id="KW-0418">Kinase</keyword>
<evidence type="ECO:0000259" key="16">
    <source>
        <dbReference type="Pfam" id="PF08544"/>
    </source>
</evidence>
<comment type="subcellular location">
    <subcellularLocation>
        <location evidence="13">Cytoplasm</location>
    </subcellularLocation>
</comment>
<dbReference type="Pfam" id="PF00288">
    <property type="entry name" value="GHMP_kinases_N"/>
    <property type="match status" value="1"/>
</dbReference>
<dbReference type="EMBL" id="JACDUR010000004">
    <property type="protein sequence ID" value="MBA2893033.1"/>
    <property type="molecule type" value="Genomic_DNA"/>
</dbReference>
<evidence type="ECO:0000256" key="4">
    <source>
        <dbReference type="ARBA" id="ARBA00017858"/>
    </source>
</evidence>
<dbReference type="SUPFAM" id="SSF55060">
    <property type="entry name" value="GHMP Kinase, C-terminal domain"/>
    <property type="match status" value="1"/>
</dbReference>
<dbReference type="Gene3D" id="3.30.230.10">
    <property type="match status" value="2"/>
</dbReference>
<reference evidence="17 18" key="1">
    <citation type="submission" date="2020-07" db="EMBL/GenBank/DDBJ databases">
        <title>Genomic Encyclopedia of Type Strains, Phase IV (KMG-IV): sequencing the most valuable type-strain genomes for metagenomic binning, comparative biology and taxonomic classification.</title>
        <authorList>
            <person name="Goeker M."/>
        </authorList>
    </citation>
    <scope>NUCLEOTIDE SEQUENCE [LARGE SCALE GENOMIC DNA]</scope>
    <source>
        <strain evidence="17 18">DSM 45533</strain>
    </source>
</reference>
<comment type="similarity">
    <text evidence="2 13">Belongs to the GHMP kinase family. Homoserine kinase subfamily.</text>
</comment>
<dbReference type="GO" id="GO:0004413">
    <property type="term" value="F:homoserine kinase activity"/>
    <property type="evidence" value="ECO:0007669"/>
    <property type="project" value="UniProtKB-UniRule"/>
</dbReference>
<dbReference type="InterPro" id="IPR036554">
    <property type="entry name" value="GHMP_kinase_C_sf"/>
</dbReference>
<evidence type="ECO:0000256" key="12">
    <source>
        <dbReference type="ARBA" id="ARBA00049954"/>
    </source>
</evidence>
<feature type="region of interest" description="Disordered" evidence="14">
    <location>
        <begin position="116"/>
        <end position="191"/>
    </location>
</feature>
<keyword evidence="18" id="KW-1185">Reference proteome</keyword>
<dbReference type="EC" id="2.7.1.39" evidence="3 13"/>
<gene>
    <name evidence="13" type="primary">thrB</name>
    <name evidence="17" type="ORF">HNR30_004387</name>
</gene>
<keyword evidence="13" id="KW-0963">Cytoplasm</keyword>
<evidence type="ECO:0000256" key="6">
    <source>
        <dbReference type="ARBA" id="ARBA00022679"/>
    </source>
</evidence>
<dbReference type="Proteomes" id="UP000530928">
    <property type="component" value="Unassembled WGS sequence"/>
</dbReference>
<keyword evidence="5 13" id="KW-0028">Amino-acid biosynthesis</keyword>
<dbReference type="HAMAP" id="MF_00384">
    <property type="entry name" value="Homoser_kinase"/>
    <property type="match status" value="1"/>
</dbReference>
<comment type="pathway">
    <text evidence="1 13">Amino-acid biosynthesis; L-threonine biosynthesis; L-threonine from L-aspartate: step 4/5.</text>
</comment>
<dbReference type="InterPro" id="IPR020568">
    <property type="entry name" value="Ribosomal_Su5_D2-typ_SF"/>
</dbReference>
<keyword evidence="6 13" id="KW-0808">Transferase</keyword>
<keyword evidence="8 13" id="KW-0547">Nucleotide-binding</keyword>